<reference evidence="1" key="2">
    <citation type="submission" date="2003-12" db="EMBL/GenBank/DDBJ databases">
        <title>Monterey Bay Coastal Ocean Microbial Observatory environmental clone sequencing.</title>
        <authorList>
            <person name="DeLong E.F."/>
        </authorList>
    </citation>
    <scope>NUCLEOTIDE SEQUENCE</scope>
</reference>
<name>Q6SH35_9BACT</name>
<proteinExistence type="predicted"/>
<reference evidence="1" key="1">
    <citation type="submission" date="2003-11" db="EMBL/GenBank/DDBJ databases">
        <authorList>
            <person name="Heidelberg J.F."/>
            <person name="Eisen J.A."/>
            <person name="Nelson W.C."/>
            <person name="DeLong E.F."/>
        </authorList>
    </citation>
    <scope>NUCLEOTIDE SEQUENCE</scope>
</reference>
<dbReference type="EMBL" id="AY458639">
    <property type="protein sequence ID" value="AAR37784.1"/>
    <property type="molecule type" value="Genomic_DNA"/>
</dbReference>
<evidence type="ECO:0000313" key="1">
    <source>
        <dbReference type="EMBL" id="AAR37784.1"/>
    </source>
</evidence>
<sequence>MILGAFIVKFWRKKNRPWAVFKLCSVLHRDRDINPVGSWVAPLVHG</sequence>
<protein>
    <submittedName>
        <fullName evidence="1">Uncharacterized protein</fullName>
    </submittedName>
</protein>
<accession>Q6SH35</accession>
<organism evidence="1">
    <name type="scientific">uncultured marine bacterium 442</name>
    <dbReference type="NCBI Taxonomy" id="257392"/>
    <lineage>
        <taxon>Bacteria</taxon>
        <taxon>environmental samples</taxon>
    </lineage>
</organism>
<gene>
    <name evidence="1" type="ORF">MBMO_EBAC000-63A02.63</name>
</gene>
<dbReference type="AlphaFoldDB" id="Q6SH35"/>